<gene>
    <name evidence="4" type="ORF">CLOHYLEM_07212</name>
</gene>
<dbReference type="InterPro" id="IPR051545">
    <property type="entry name" value="NAD(P)H_dehydrogenase_qn"/>
</dbReference>
<dbReference type="GO" id="GO:0005829">
    <property type="term" value="C:cytosol"/>
    <property type="evidence" value="ECO:0007669"/>
    <property type="project" value="TreeGrafter"/>
</dbReference>
<organism evidence="4 5">
    <name type="scientific">[Clostridium] hylemonae DSM 15053</name>
    <dbReference type="NCBI Taxonomy" id="553973"/>
    <lineage>
        <taxon>Bacteria</taxon>
        <taxon>Bacillati</taxon>
        <taxon>Bacillota</taxon>
        <taxon>Clostridia</taxon>
        <taxon>Lachnospirales</taxon>
        <taxon>Lachnospiraceae</taxon>
    </lineage>
</organism>
<comment type="caution">
    <text evidence="4">The sequence shown here is derived from an EMBL/GenBank/DDBJ whole genome shotgun (WGS) entry which is preliminary data.</text>
</comment>
<evidence type="ECO:0000256" key="1">
    <source>
        <dbReference type="ARBA" id="ARBA00006252"/>
    </source>
</evidence>
<reference evidence="4" key="1">
    <citation type="submission" date="2009-02" db="EMBL/GenBank/DDBJ databases">
        <authorList>
            <person name="Fulton L."/>
            <person name="Clifton S."/>
            <person name="Fulton B."/>
            <person name="Xu J."/>
            <person name="Minx P."/>
            <person name="Pepin K.H."/>
            <person name="Johnson M."/>
            <person name="Bhonagiri V."/>
            <person name="Nash W.E."/>
            <person name="Mardis E.R."/>
            <person name="Wilson R.K."/>
        </authorList>
    </citation>
    <scope>NUCLEOTIDE SEQUENCE [LARGE SCALE GENOMIC DNA]</scope>
    <source>
        <strain evidence="4">DSM 15053</strain>
    </source>
</reference>
<accession>C0C538</accession>
<proteinExistence type="inferred from homology"/>
<sequence>MKTTIVYAHPWDGSFNRAVLEEAEKAAGDCYLIDLYKDRFDPVMSEEDLKLYGEGRTSDLLVKRYNEILDDTDRIIFIFPVWWYDMPAVMRGFLDKVMLKDSAYYSDDTGLHALRSIEDTYIFTTSSTSTDNLIHKFGDAINGTLIGATFEAVGFHNAVWKNLGGIDSLTEQERKEYLGQISEYLSGSDA</sequence>
<evidence type="ECO:0000313" key="5">
    <source>
        <dbReference type="Proteomes" id="UP000004893"/>
    </source>
</evidence>
<dbReference type="HOGENOM" id="CLU_058643_1_0_9"/>
<reference evidence="4" key="2">
    <citation type="submission" date="2013-06" db="EMBL/GenBank/DDBJ databases">
        <title>Draft genome sequence of Clostridium hylemonae (DSM 15053).</title>
        <authorList>
            <person name="Sudarsanam P."/>
            <person name="Ley R."/>
            <person name="Guruge J."/>
            <person name="Turnbaugh P.J."/>
            <person name="Mahowald M."/>
            <person name="Liep D."/>
            <person name="Gordon J."/>
        </authorList>
    </citation>
    <scope>NUCLEOTIDE SEQUENCE</scope>
    <source>
        <strain evidence="4">DSM 15053</strain>
    </source>
</reference>
<dbReference type="STRING" id="553973.CLOHYLEM_07212"/>
<dbReference type="AlphaFoldDB" id="C0C538"/>
<dbReference type="Gene3D" id="3.40.50.360">
    <property type="match status" value="1"/>
</dbReference>
<dbReference type="OrthoDB" id="9805976at2"/>
<feature type="domain" description="Flavodoxin-like fold" evidence="3">
    <location>
        <begin position="1"/>
        <end position="184"/>
    </location>
</feature>
<keyword evidence="5" id="KW-1185">Reference proteome</keyword>
<dbReference type="InterPro" id="IPR029039">
    <property type="entry name" value="Flavoprotein-like_sf"/>
</dbReference>
<keyword evidence="2" id="KW-0560">Oxidoreductase</keyword>
<dbReference type="eggNOG" id="COG2249">
    <property type="taxonomic scope" value="Bacteria"/>
</dbReference>
<dbReference type="RefSeq" id="WP_006444563.1">
    <property type="nucleotide sequence ID" value="NZ_CP036524.1"/>
</dbReference>
<dbReference type="SUPFAM" id="SSF52218">
    <property type="entry name" value="Flavoproteins"/>
    <property type="match status" value="1"/>
</dbReference>
<comment type="similarity">
    <text evidence="1">Belongs to the NAD(P)H dehydrogenase (quinone) family.</text>
</comment>
<name>C0C538_9FIRM</name>
<dbReference type="InterPro" id="IPR003680">
    <property type="entry name" value="Flavodoxin_fold"/>
</dbReference>
<dbReference type="Proteomes" id="UP000004893">
    <property type="component" value="Unassembled WGS sequence"/>
</dbReference>
<protein>
    <submittedName>
        <fullName evidence="4">Flavodoxin-like protein</fullName>
    </submittedName>
</protein>
<dbReference type="PANTHER" id="PTHR10204:SF34">
    <property type="entry name" value="NAD(P)H DEHYDROGENASE [QUINONE] 1 ISOFORM 1"/>
    <property type="match status" value="1"/>
</dbReference>
<dbReference type="GO" id="GO:0003955">
    <property type="term" value="F:NAD(P)H dehydrogenase (quinone) activity"/>
    <property type="evidence" value="ECO:0007669"/>
    <property type="project" value="TreeGrafter"/>
</dbReference>
<evidence type="ECO:0000313" key="4">
    <source>
        <dbReference type="EMBL" id="EEG72806.1"/>
    </source>
</evidence>
<evidence type="ECO:0000259" key="3">
    <source>
        <dbReference type="Pfam" id="PF02525"/>
    </source>
</evidence>
<dbReference type="PANTHER" id="PTHR10204">
    <property type="entry name" value="NAD P H OXIDOREDUCTASE-RELATED"/>
    <property type="match status" value="1"/>
</dbReference>
<dbReference type="Pfam" id="PF02525">
    <property type="entry name" value="Flavodoxin_2"/>
    <property type="match status" value="1"/>
</dbReference>
<evidence type="ECO:0000256" key="2">
    <source>
        <dbReference type="ARBA" id="ARBA00023002"/>
    </source>
</evidence>
<dbReference type="EMBL" id="ABYI02000036">
    <property type="protein sequence ID" value="EEG72806.1"/>
    <property type="molecule type" value="Genomic_DNA"/>
</dbReference>